<evidence type="ECO:0000256" key="1">
    <source>
        <dbReference type="ARBA" id="ARBA00004120"/>
    </source>
</evidence>
<dbReference type="OrthoDB" id="184109at2759"/>
<dbReference type="InterPro" id="IPR011677">
    <property type="entry name" value="TCTN1-3_dom"/>
</dbReference>
<reference evidence="11 12" key="1">
    <citation type="journal article" date="2018" name="Genome Res.">
        <title>The genomic architecture and molecular evolution of ant odorant receptors.</title>
        <authorList>
            <person name="McKenzie S.K."/>
            <person name="Kronauer D.J.C."/>
        </authorList>
    </citation>
    <scope>NUCLEOTIDE SEQUENCE [LARGE SCALE GENOMIC DNA]</scope>
    <source>
        <strain evidence="11">Clonal line C1</strain>
    </source>
</reference>
<evidence type="ECO:0000256" key="4">
    <source>
        <dbReference type="ARBA" id="ARBA00022729"/>
    </source>
</evidence>
<dbReference type="GO" id="GO:0035869">
    <property type="term" value="C:ciliary transition zone"/>
    <property type="evidence" value="ECO:0007669"/>
    <property type="project" value="TreeGrafter"/>
</dbReference>
<sequence length="835" mass="93737">MAELHIIGQISSARNFKQPRLLCKWNFYVGNGWKVVSGHEEGQTQESCDLYTNNPIWDHPVDLYYTTQTLQNSPKLLLQVFCRDNYGRILFLSYGVHNIPLSPGSHTLECHTWKPIGNWKDRLHDKFLGRTLQLKSPSVLINTVDRFEILTQSMGTVIVHLHILARNFDKFGSIFFPLLLVLTSVNVARVKKIEDVLICTNDTDCSESDLTIQNPKVDDSALGELSNDTEEASTASVTASSETTAKITFDVTEQPELQSTTISSTTVAVPLNNNPILGAKRKDICECDLTRSSCDVNCCCDIDCNQFHLSAFSHCQEDYHELYDSRYCYNRNFIQRNNTPFIFEKLANNLFCILYDNLPPTYSVDNDSILKNAKDLWKTVQMRRYTWKVEHGKVMPKYNLSKHYQHGDVLWKLHESSIEAVEFPQTGFSGTCSFTKTVRYLENWKGACVQNKLTNANRYLFATTFNNFTIISSLPSFNDTFVSKQTCRGNVCLPVKSHYCLNSFSTCNESGISGVCTNSTCINVVKGLKYVIAHNGSAGVHSIDAYLDIGNASHAFYQYFEVRYHWAGTNETKALARSGNPGYLLGKPIVVGSRVNESEGISFNKTNGFLTLPVAGKSGECDRIDRYLIAFGEDVRSRCSVRLSVKNFTVSSCAELQNLTTRLLTKDSLLSANQSHGIYVSKRGNFTSRSSDEWSRVAFDRLPQSVVTAHASGKQILCSGLITSLRVDVIYSTLPKPKGMTNHKILGAAVTFGKEEDVSWRKCGGKNCTDILSVDVISYVNFHDVSKTSKYHFVGGSNLDITLPYDFFYPFLNGSEKMEVSNVLILLIIYYIGLT</sequence>
<evidence type="ECO:0000256" key="6">
    <source>
        <dbReference type="ARBA" id="ARBA00023180"/>
    </source>
</evidence>
<evidence type="ECO:0000259" key="10">
    <source>
        <dbReference type="Pfam" id="PF25752"/>
    </source>
</evidence>
<dbReference type="Pfam" id="PF25752">
    <property type="entry name" value="DUF1619_N"/>
    <property type="match status" value="1"/>
</dbReference>
<evidence type="ECO:0000256" key="2">
    <source>
        <dbReference type="ARBA" id="ARBA00007633"/>
    </source>
</evidence>
<feature type="domain" description="Tectonic-1-3" evidence="9">
    <location>
        <begin position="578"/>
        <end position="710"/>
    </location>
</feature>
<evidence type="ECO:0000256" key="3">
    <source>
        <dbReference type="ARBA" id="ARBA00022490"/>
    </source>
</evidence>
<proteinExistence type="inferred from homology"/>
<organism evidence="11 12">
    <name type="scientific">Ooceraea biroi</name>
    <name type="common">Clonal raider ant</name>
    <name type="synonym">Cerapachys biroi</name>
    <dbReference type="NCBI Taxonomy" id="2015173"/>
    <lineage>
        <taxon>Eukaryota</taxon>
        <taxon>Metazoa</taxon>
        <taxon>Ecdysozoa</taxon>
        <taxon>Arthropoda</taxon>
        <taxon>Hexapoda</taxon>
        <taxon>Insecta</taxon>
        <taxon>Pterygota</taxon>
        <taxon>Neoptera</taxon>
        <taxon>Endopterygota</taxon>
        <taxon>Hymenoptera</taxon>
        <taxon>Apocrita</taxon>
        <taxon>Aculeata</taxon>
        <taxon>Formicoidea</taxon>
        <taxon>Formicidae</taxon>
        <taxon>Dorylinae</taxon>
        <taxon>Ooceraea</taxon>
    </lineage>
</organism>
<protein>
    <submittedName>
        <fullName evidence="11">Uncharacterized protein</fullName>
    </submittedName>
</protein>
<dbReference type="Pfam" id="PF07162">
    <property type="entry name" value="B9-C2"/>
    <property type="match status" value="1"/>
</dbReference>
<comment type="similarity">
    <text evidence="2">Belongs to the tectonic family.</text>
</comment>
<dbReference type="EMBL" id="QOIP01000006">
    <property type="protein sequence ID" value="RLU22185.1"/>
    <property type="molecule type" value="Genomic_DNA"/>
</dbReference>
<keyword evidence="3" id="KW-0963">Cytoplasm</keyword>
<dbReference type="InterPro" id="IPR010796">
    <property type="entry name" value="C2_B9-type_dom"/>
</dbReference>
<dbReference type="Proteomes" id="UP000279307">
    <property type="component" value="Chromosome 6"/>
</dbReference>
<dbReference type="GO" id="GO:0060271">
    <property type="term" value="P:cilium assembly"/>
    <property type="evidence" value="ECO:0007669"/>
    <property type="project" value="TreeGrafter"/>
</dbReference>
<dbReference type="PANTHER" id="PTHR14611:SF2">
    <property type="entry name" value="TECTONIC"/>
    <property type="match status" value="1"/>
</dbReference>
<keyword evidence="4" id="KW-0732">Signal</keyword>
<comment type="subcellular location">
    <subcellularLocation>
        <location evidence="1">Cytoplasm</location>
        <location evidence="1">Cytoskeleton</location>
        <location evidence="1">Cilium basal body</location>
    </subcellularLocation>
</comment>
<evidence type="ECO:0000259" key="9">
    <source>
        <dbReference type="Pfam" id="PF07773"/>
    </source>
</evidence>
<gene>
    <name evidence="11" type="ORF">DMN91_006566</name>
</gene>
<keyword evidence="7" id="KW-0206">Cytoskeleton</keyword>
<evidence type="ECO:0000313" key="11">
    <source>
        <dbReference type="EMBL" id="RLU22185.1"/>
    </source>
</evidence>
<feature type="domain" description="Tectonic-1-3 N-terminal" evidence="10">
    <location>
        <begin position="281"/>
        <end position="365"/>
    </location>
</feature>
<evidence type="ECO:0000256" key="5">
    <source>
        <dbReference type="ARBA" id="ARBA00022794"/>
    </source>
</evidence>
<dbReference type="Pfam" id="PF07773">
    <property type="entry name" value="TCTN_DUF1619"/>
    <property type="match status" value="1"/>
</dbReference>
<dbReference type="InterPro" id="IPR057724">
    <property type="entry name" value="TCTN1-3_N"/>
</dbReference>
<name>A0A3L8DP23_OOCBI</name>
<dbReference type="PROSITE" id="PS51381">
    <property type="entry name" value="C2_B9"/>
    <property type="match status" value="1"/>
</dbReference>
<dbReference type="AlphaFoldDB" id="A0A3L8DP23"/>
<keyword evidence="8" id="KW-0966">Cell projection</keyword>
<keyword evidence="5" id="KW-0970">Cilium biogenesis/degradation</keyword>
<evidence type="ECO:0000256" key="8">
    <source>
        <dbReference type="ARBA" id="ARBA00023273"/>
    </source>
</evidence>
<evidence type="ECO:0000313" key="12">
    <source>
        <dbReference type="Proteomes" id="UP000279307"/>
    </source>
</evidence>
<dbReference type="InterPro" id="IPR040354">
    <property type="entry name" value="TCTN1-3"/>
</dbReference>
<dbReference type="PANTHER" id="PTHR14611">
    <property type="entry name" value="TECTONIC FAMILY MEMBER"/>
    <property type="match status" value="1"/>
</dbReference>
<keyword evidence="6" id="KW-0325">Glycoprotein</keyword>
<accession>A0A3L8DP23</accession>
<comment type="caution">
    <text evidence="11">The sequence shown here is derived from an EMBL/GenBank/DDBJ whole genome shotgun (WGS) entry which is preliminary data.</text>
</comment>
<evidence type="ECO:0000256" key="7">
    <source>
        <dbReference type="ARBA" id="ARBA00023212"/>
    </source>
</evidence>